<evidence type="ECO:0000256" key="1">
    <source>
        <dbReference type="ARBA" id="ARBA00022598"/>
    </source>
</evidence>
<accession>A0AAE1B3D0</accession>
<evidence type="ECO:0000256" key="3">
    <source>
        <dbReference type="ARBA" id="ARBA00023098"/>
    </source>
</evidence>
<keyword evidence="7" id="KW-1185">Reference proteome</keyword>
<dbReference type="Proteomes" id="UP001283361">
    <property type="component" value="Unassembled WGS sequence"/>
</dbReference>
<organism evidence="6 7">
    <name type="scientific">Elysia crispata</name>
    <name type="common">lettuce slug</name>
    <dbReference type="NCBI Taxonomy" id="231223"/>
    <lineage>
        <taxon>Eukaryota</taxon>
        <taxon>Metazoa</taxon>
        <taxon>Spiralia</taxon>
        <taxon>Lophotrochozoa</taxon>
        <taxon>Mollusca</taxon>
        <taxon>Gastropoda</taxon>
        <taxon>Heterobranchia</taxon>
        <taxon>Euthyneura</taxon>
        <taxon>Panpulmonata</taxon>
        <taxon>Sacoglossa</taxon>
        <taxon>Placobranchoidea</taxon>
        <taxon>Plakobranchidae</taxon>
        <taxon>Elysia</taxon>
    </lineage>
</organism>
<evidence type="ECO:0000256" key="2">
    <source>
        <dbReference type="ARBA" id="ARBA00022832"/>
    </source>
</evidence>
<dbReference type="PANTHER" id="PTHR43272:SF32">
    <property type="entry name" value="AMP-DEPENDENT SYNTHETASE_LIGASE DOMAIN-CONTAINING PROTEIN"/>
    <property type="match status" value="1"/>
</dbReference>
<dbReference type="GO" id="GO:0005783">
    <property type="term" value="C:endoplasmic reticulum"/>
    <property type="evidence" value="ECO:0007669"/>
    <property type="project" value="TreeGrafter"/>
</dbReference>
<protein>
    <recommendedName>
        <fullName evidence="4">long-chain-fatty-acid--CoA ligase</fullName>
        <ecNumber evidence="4">6.2.1.3</ecNumber>
    </recommendedName>
</protein>
<comment type="caution">
    <text evidence="6">The sequence shown here is derived from an EMBL/GenBank/DDBJ whole genome shotgun (WGS) entry which is preliminary data.</text>
</comment>
<evidence type="ECO:0000313" key="6">
    <source>
        <dbReference type="EMBL" id="KAK3799119.1"/>
    </source>
</evidence>
<evidence type="ECO:0000259" key="5">
    <source>
        <dbReference type="Pfam" id="PF00501"/>
    </source>
</evidence>
<dbReference type="InterPro" id="IPR042099">
    <property type="entry name" value="ANL_N_sf"/>
</dbReference>
<dbReference type="Gene3D" id="3.40.50.12780">
    <property type="entry name" value="N-terminal domain of ligase-like"/>
    <property type="match status" value="1"/>
</dbReference>
<evidence type="ECO:0000313" key="7">
    <source>
        <dbReference type="Proteomes" id="UP001283361"/>
    </source>
</evidence>
<dbReference type="GO" id="GO:0016020">
    <property type="term" value="C:membrane"/>
    <property type="evidence" value="ECO:0007669"/>
    <property type="project" value="TreeGrafter"/>
</dbReference>
<dbReference type="EC" id="6.2.1.3" evidence="4"/>
<keyword evidence="3" id="KW-0443">Lipid metabolism</keyword>
<keyword evidence="1" id="KW-0436">Ligase</keyword>
<sequence>MTRSKSIFENEVPLSDDDAEDLRRFIDIPVEGKDQFVHRVEDAVTLEINDSSSNYPPLTIPSFFANACKKFKNRIAFTMHRVGVTTYTFETYYRHALDVAKGLIALGVKPLDRIGFMCQASVRIFEAIMGSILVGGVYVDLLAPDNKTWMINTMKEAKIVVVFVDSSFAKDIQLDVWDELVHMKSIITTQSINIQDSRVMNMHQLVRSGKKVNLERLAHRLGKHAPNKCCAIFYRSNETLNQPSTPGVMMSHDSMTIMARLIGEKILKGELGNFPDIQEKSVKLLTTLPMTKPAAFVMEMLLPLAIGGCVFMTHPSMIEISLWKWMMTIEPSIICLTTRMWVHLRNKIQEKTRSLTSLRDWIFKYAKRKMLDSYQQGRNVPKFSQVVIKGVLKKLGLSKVGLFLCFGATLPQNYFDFFLSLNIQIIPYREERHLSGPYSLSRSLDDKQAESMGSIFPEFETNMMRVGKTGAYKMFVKGRHVCMGILHESMAERVDNKGYLDTEALIVTLQDELFLVGSTADEVVLKTGTVLSSRTVETCFKRLVPIVASCMLVGDNMETAALLITLKTIVNPETLETTDVLTQEVQNWCEQKLQTVHWSAEFLAASKKLHVVINGALVIINRLIKRCGGWIGAYKVLPRNFSILDMEIDPITKELNRSLIRDRYRDDIMTLYP</sequence>
<dbReference type="InterPro" id="IPR000873">
    <property type="entry name" value="AMP-dep_synth/lig_dom"/>
</dbReference>
<dbReference type="Pfam" id="PF00501">
    <property type="entry name" value="AMP-binding"/>
    <property type="match status" value="1"/>
</dbReference>
<evidence type="ECO:0000256" key="4">
    <source>
        <dbReference type="ARBA" id="ARBA00026121"/>
    </source>
</evidence>
<proteinExistence type="predicted"/>
<dbReference type="PANTHER" id="PTHR43272">
    <property type="entry name" value="LONG-CHAIN-FATTY-ACID--COA LIGASE"/>
    <property type="match status" value="1"/>
</dbReference>
<dbReference type="AlphaFoldDB" id="A0AAE1B3D0"/>
<reference evidence="6" key="1">
    <citation type="journal article" date="2023" name="G3 (Bethesda)">
        <title>A reference genome for the long-term kleptoplast-retaining sea slug Elysia crispata morphotype clarki.</title>
        <authorList>
            <person name="Eastman K.E."/>
            <person name="Pendleton A.L."/>
            <person name="Shaikh M.A."/>
            <person name="Suttiyut T."/>
            <person name="Ogas R."/>
            <person name="Tomko P."/>
            <person name="Gavelis G."/>
            <person name="Widhalm J.R."/>
            <person name="Wisecaver J.H."/>
        </authorList>
    </citation>
    <scope>NUCLEOTIDE SEQUENCE</scope>
    <source>
        <strain evidence="6">ECLA1</strain>
    </source>
</reference>
<feature type="domain" description="AMP-dependent synthetase/ligase" evidence="5">
    <location>
        <begin position="64"/>
        <end position="423"/>
    </location>
</feature>
<gene>
    <name evidence="6" type="ORF">RRG08_051394</name>
</gene>
<name>A0AAE1B3D0_9GAST</name>
<dbReference type="SUPFAM" id="SSF56801">
    <property type="entry name" value="Acetyl-CoA synthetase-like"/>
    <property type="match status" value="1"/>
</dbReference>
<dbReference type="GO" id="GO:0004467">
    <property type="term" value="F:long-chain fatty acid-CoA ligase activity"/>
    <property type="evidence" value="ECO:0007669"/>
    <property type="project" value="UniProtKB-EC"/>
</dbReference>
<dbReference type="EMBL" id="JAWDGP010000593">
    <property type="protein sequence ID" value="KAK3799119.1"/>
    <property type="molecule type" value="Genomic_DNA"/>
</dbReference>
<keyword evidence="2" id="KW-0276">Fatty acid metabolism</keyword>